<proteinExistence type="predicted"/>
<keyword evidence="1" id="KW-0812">Transmembrane</keyword>
<dbReference type="EMBL" id="SLWM01000003">
    <property type="protein sequence ID" value="TCO27963.1"/>
    <property type="molecule type" value="Genomic_DNA"/>
</dbReference>
<keyword evidence="3" id="KW-1185">Reference proteome</keyword>
<name>A0ABY2BSL8_9ACTN</name>
<accession>A0ABY2BSL8</accession>
<evidence type="ECO:0000256" key="1">
    <source>
        <dbReference type="SAM" id="Phobius"/>
    </source>
</evidence>
<keyword evidence="1" id="KW-0472">Membrane</keyword>
<organism evidence="2 3">
    <name type="scientific">Kribbella orskensis</name>
    <dbReference type="NCBI Taxonomy" id="2512216"/>
    <lineage>
        <taxon>Bacteria</taxon>
        <taxon>Bacillati</taxon>
        <taxon>Actinomycetota</taxon>
        <taxon>Actinomycetes</taxon>
        <taxon>Propionibacteriales</taxon>
        <taxon>Kribbellaceae</taxon>
        <taxon>Kribbella</taxon>
    </lineage>
</organism>
<evidence type="ECO:0000313" key="2">
    <source>
        <dbReference type="EMBL" id="TCO27963.1"/>
    </source>
</evidence>
<feature type="transmembrane region" description="Helical" evidence="1">
    <location>
        <begin position="20"/>
        <end position="40"/>
    </location>
</feature>
<keyword evidence="1" id="KW-1133">Transmembrane helix</keyword>
<sequence>MQTVPFVIVMAGFVFLGVKWGGWNLGIVVFSVVFGLFLAATPLGVEAVQQITTWGNELFPKLQAWSA</sequence>
<dbReference type="Proteomes" id="UP000295818">
    <property type="component" value="Unassembled WGS sequence"/>
</dbReference>
<protein>
    <submittedName>
        <fullName evidence="2">Uncharacterized protein</fullName>
    </submittedName>
</protein>
<evidence type="ECO:0000313" key="3">
    <source>
        <dbReference type="Proteomes" id="UP000295818"/>
    </source>
</evidence>
<gene>
    <name evidence="2" type="ORF">EV644_103667</name>
</gene>
<reference evidence="2 3" key="1">
    <citation type="journal article" date="2015" name="Stand. Genomic Sci.">
        <title>Genomic Encyclopedia of Bacterial and Archaeal Type Strains, Phase III: the genomes of soil and plant-associated and newly described type strains.</title>
        <authorList>
            <person name="Whitman W.B."/>
            <person name="Woyke T."/>
            <person name="Klenk H.P."/>
            <person name="Zhou Y."/>
            <person name="Lilburn T.G."/>
            <person name="Beck B.J."/>
            <person name="De Vos P."/>
            <person name="Vandamme P."/>
            <person name="Eisen J.A."/>
            <person name="Garrity G."/>
            <person name="Hugenholtz P."/>
            <person name="Kyrpides N.C."/>
        </authorList>
    </citation>
    <scope>NUCLEOTIDE SEQUENCE [LARGE SCALE GENOMIC DNA]</scope>
    <source>
        <strain evidence="2 3">VKM Ac-2538</strain>
    </source>
</reference>
<comment type="caution">
    <text evidence="2">The sequence shown here is derived from an EMBL/GenBank/DDBJ whole genome shotgun (WGS) entry which is preliminary data.</text>
</comment>
<dbReference type="RefSeq" id="WP_132197686.1">
    <property type="nucleotide sequence ID" value="NZ_SLWM01000003.1"/>
</dbReference>